<reference evidence="3" key="1">
    <citation type="submission" date="2019-04" db="EMBL/GenBank/DDBJ databases">
        <title>Friends and foes A comparative genomics studyof 23 Aspergillus species from section Flavi.</title>
        <authorList>
            <consortium name="DOE Joint Genome Institute"/>
            <person name="Kjaerbolling I."/>
            <person name="Vesth T."/>
            <person name="Frisvad J.C."/>
            <person name="Nybo J.L."/>
            <person name="Theobald S."/>
            <person name="Kildgaard S."/>
            <person name="Isbrandt T."/>
            <person name="Kuo A."/>
            <person name="Sato A."/>
            <person name="Lyhne E.K."/>
            <person name="Kogle M.E."/>
            <person name="Wiebenga A."/>
            <person name="Kun R.S."/>
            <person name="Lubbers R.J."/>
            <person name="Makela M.R."/>
            <person name="Barry K."/>
            <person name="Chovatia M."/>
            <person name="Clum A."/>
            <person name="Daum C."/>
            <person name="Haridas S."/>
            <person name="He G."/>
            <person name="LaButti K."/>
            <person name="Lipzen A."/>
            <person name="Mondo S."/>
            <person name="Riley R."/>
            <person name="Salamov A."/>
            <person name="Simmons B.A."/>
            <person name="Magnuson J.K."/>
            <person name="Henrissat B."/>
            <person name="Mortensen U.H."/>
            <person name="Larsen T.O."/>
            <person name="Devries R.P."/>
            <person name="Grigoriev I.V."/>
            <person name="Machida M."/>
            <person name="Baker S.E."/>
            <person name="Andersen M.R."/>
        </authorList>
    </citation>
    <scope>NUCLEOTIDE SEQUENCE [LARGE SCALE GENOMIC DNA]</scope>
    <source>
        <strain evidence="3">CBS 130015</strain>
    </source>
</reference>
<name>A0A5N6VCR3_9EURO</name>
<evidence type="ECO:0000313" key="3">
    <source>
        <dbReference type="Proteomes" id="UP000325433"/>
    </source>
</evidence>
<dbReference type="EMBL" id="ML738473">
    <property type="protein sequence ID" value="KAE8306285.1"/>
    <property type="molecule type" value="Genomic_DNA"/>
</dbReference>
<feature type="transmembrane region" description="Helical" evidence="1">
    <location>
        <begin position="6"/>
        <end position="28"/>
    </location>
</feature>
<evidence type="ECO:0000256" key="1">
    <source>
        <dbReference type="SAM" id="Phobius"/>
    </source>
</evidence>
<keyword evidence="3" id="KW-1185">Reference proteome</keyword>
<keyword evidence="1" id="KW-0812">Transmembrane</keyword>
<dbReference type="Proteomes" id="UP000325433">
    <property type="component" value="Unassembled WGS sequence"/>
</dbReference>
<organism evidence="2 3">
    <name type="scientific">Aspergillus transmontanensis</name>
    <dbReference type="NCBI Taxonomy" id="1034304"/>
    <lineage>
        <taxon>Eukaryota</taxon>
        <taxon>Fungi</taxon>
        <taxon>Dikarya</taxon>
        <taxon>Ascomycota</taxon>
        <taxon>Pezizomycotina</taxon>
        <taxon>Eurotiomycetes</taxon>
        <taxon>Eurotiomycetidae</taxon>
        <taxon>Eurotiales</taxon>
        <taxon>Aspergillaceae</taxon>
        <taxon>Aspergillus</taxon>
        <taxon>Aspergillus subgen. Circumdati</taxon>
    </lineage>
</organism>
<keyword evidence="1" id="KW-0472">Membrane</keyword>
<gene>
    <name evidence="2" type="ORF">BDV41DRAFT_559232</name>
</gene>
<protein>
    <submittedName>
        <fullName evidence="2">Uncharacterized protein</fullName>
    </submittedName>
</protein>
<proteinExistence type="predicted"/>
<sequence length="86" mass="9739">MGHTLVFLSVYMSDTGTVVLASAFQFYVATRFRSFSNCHNALSVPVKQKTLLCIWKCNITILLFYICLKNISGDIQVYICDLEYAS</sequence>
<keyword evidence="1" id="KW-1133">Transmembrane helix</keyword>
<evidence type="ECO:0000313" key="2">
    <source>
        <dbReference type="EMBL" id="KAE8306285.1"/>
    </source>
</evidence>
<accession>A0A5N6VCR3</accession>
<dbReference type="AlphaFoldDB" id="A0A5N6VCR3"/>